<evidence type="ECO:0000313" key="10">
    <source>
        <dbReference type="Proteomes" id="UP000192223"/>
    </source>
</evidence>
<evidence type="ECO:0000256" key="5">
    <source>
        <dbReference type="ARBA" id="ARBA00022776"/>
    </source>
</evidence>
<dbReference type="Gene3D" id="1.20.58.730">
    <property type="match status" value="1"/>
</dbReference>
<name>A0A1W4WDN8_AGRPL</name>
<dbReference type="GO" id="GO:1990423">
    <property type="term" value="C:RZZ complex"/>
    <property type="evidence" value="ECO:0007669"/>
    <property type="project" value="UniProtKB-UniRule"/>
</dbReference>
<evidence type="ECO:0000256" key="9">
    <source>
        <dbReference type="RuleBase" id="RU369076"/>
    </source>
</evidence>
<dbReference type="FunCoup" id="A0A1W4WDN8">
    <property type="interactions" value="47"/>
</dbReference>
<comment type="subcellular location">
    <subcellularLocation>
        <location evidence="1 9">Chromosome</location>
        <location evidence="1 9">Centromere</location>
        <location evidence="1 9">Kinetochore</location>
    </subcellularLocation>
</comment>
<dbReference type="PANTHER" id="PTHR15995:SF1">
    <property type="entry name" value="PROTEIN ZWILCH HOMOLOG"/>
    <property type="match status" value="1"/>
</dbReference>
<evidence type="ECO:0000256" key="3">
    <source>
        <dbReference type="ARBA" id="ARBA00022454"/>
    </source>
</evidence>
<dbReference type="STRING" id="224129.A0A1W4WDN8"/>
<reference evidence="11" key="1">
    <citation type="submission" date="2025-08" db="UniProtKB">
        <authorList>
            <consortium name="RefSeq"/>
        </authorList>
    </citation>
    <scope>IDENTIFICATION</scope>
    <source>
        <tissue evidence="11">Entire body</tissue>
    </source>
</reference>
<dbReference type="PANTHER" id="PTHR15995">
    <property type="entry name" value="PROTEIN ZWILCH HOMOLOG"/>
    <property type="match status" value="1"/>
</dbReference>
<dbReference type="GeneID" id="108734867"/>
<dbReference type="Pfam" id="PF09817">
    <property type="entry name" value="Zwilch"/>
    <property type="match status" value="1"/>
</dbReference>
<evidence type="ECO:0000256" key="7">
    <source>
        <dbReference type="ARBA" id="ARBA00023306"/>
    </source>
</evidence>
<protein>
    <recommendedName>
        <fullName evidence="9">Protein zwilch</fullName>
    </recommendedName>
</protein>
<dbReference type="InterPro" id="IPR018630">
    <property type="entry name" value="Zwilch"/>
</dbReference>
<keyword evidence="10" id="KW-1185">Reference proteome</keyword>
<dbReference type="Gene3D" id="1.10.287.1880">
    <property type="match status" value="1"/>
</dbReference>
<comment type="function">
    <text evidence="9">Essential component of the mitotic checkpoint, which prevents cells from prematurely exiting mitosis. Required for the assembly of the dynein-dynactin and MAD1-MAD2 complexes onto kinetochores. Its function related to the spindle assembly machinery is proposed to depend on its association in the mitotic RZZ complex.</text>
</comment>
<evidence type="ECO:0000313" key="11">
    <source>
        <dbReference type="RefSeq" id="XP_018322081.1"/>
    </source>
</evidence>
<dbReference type="OrthoDB" id="5556307at2759"/>
<organism evidence="10 11">
    <name type="scientific">Agrilus planipennis</name>
    <name type="common">Emerald ash borer</name>
    <name type="synonym">Agrilus marcopoli</name>
    <dbReference type="NCBI Taxonomy" id="224129"/>
    <lineage>
        <taxon>Eukaryota</taxon>
        <taxon>Metazoa</taxon>
        <taxon>Ecdysozoa</taxon>
        <taxon>Arthropoda</taxon>
        <taxon>Hexapoda</taxon>
        <taxon>Insecta</taxon>
        <taxon>Pterygota</taxon>
        <taxon>Neoptera</taxon>
        <taxon>Endopterygota</taxon>
        <taxon>Coleoptera</taxon>
        <taxon>Polyphaga</taxon>
        <taxon>Elateriformia</taxon>
        <taxon>Buprestoidea</taxon>
        <taxon>Buprestidae</taxon>
        <taxon>Agrilinae</taxon>
        <taxon>Agrilus</taxon>
    </lineage>
</organism>
<sequence length="624" mass="71449">MVCSSEVENVIKYTKTPTYLKHLTRSNEEIILICGQKPKSVNINSDDDSNEDITVNNELDLTGSPLTLDLSKEDSVCSDIIDPINWWTADEAKHYPINLQHARKYLNLLYRSKGSDNSGDATKKYFCLCDGKNEGKVVIIGSCKNDTLFSRTLVYDYGCLSSLDQTIKVDSMKKKHMSNANCSTAEIDNNVCGLYSIFGKDLSNAHVSTNSEMIGSVLIDAQWKNCEVDIPQYKSELQLKMQLIAGHTQSLMQKFWNNIVILHYLIDIKLKNKATFLENDMYWIEYKSFTKLTQLITEILNEPTFKHSNTVKDRASTSLSYLITSIAEIKEETIFDKLWRLLISCKEVSDLKDCFSIIFEDIAQNNTSRLLIPDDDQTNIAHIITSLYSGKMAVPNITENQALELLIELGIEKLRRDYVFIINYFHFMPKDTFSEKWNEGLASKDTIESFQPKKSLFKPTMEHLRIARSTMCSQSSMINLSECVLKLNKLAQLHISLEFLLMMEQFCALNKPVSYYPLCSSVFERCFDLKSCIQSAAHLKSNPLCQISIPVNYEDVKLDNIHTLMWRLEMKSKHRSSEVTTVFLLSDESILPPTVCNRDMLEVQSDSKSVFVLEMVTYTQYKRP</sequence>
<keyword evidence="7 9" id="KW-0131">Cell cycle</keyword>
<keyword evidence="8 9" id="KW-0137">Centromere</keyword>
<keyword evidence="3 9" id="KW-0158">Chromosome</keyword>
<keyword evidence="6 9" id="KW-0995">Kinetochore</keyword>
<evidence type="ECO:0000256" key="1">
    <source>
        <dbReference type="ARBA" id="ARBA00004629"/>
    </source>
</evidence>
<evidence type="ECO:0000256" key="2">
    <source>
        <dbReference type="ARBA" id="ARBA00009062"/>
    </source>
</evidence>
<dbReference type="Proteomes" id="UP000192223">
    <property type="component" value="Unplaced"/>
</dbReference>
<gene>
    <name evidence="11" type="primary">LOC108734867</name>
</gene>
<dbReference type="GO" id="GO:0007094">
    <property type="term" value="P:mitotic spindle assembly checkpoint signaling"/>
    <property type="evidence" value="ECO:0007669"/>
    <property type="project" value="UniProtKB-UniRule"/>
</dbReference>
<dbReference type="AlphaFoldDB" id="A0A1W4WDN8"/>
<comment type="subunit">
    <text evidence="9">Component of the RZZ complex.</text>
</comment>
<dbReference type="KEGG" id="apln:108734867"/>
<keyword evidence="4 9" id="KW-0132">Cell division</keyword>
<dbReference type="RefSeq" id="XP_018322081.1">
    <property type="nucleotide sequence ID" value="XM_018466579.1"/>
</dbReference>
<keyword evidence="5 9" id="KW-0498">Mitosis</keyword>
<evidence type="ECO:0000256" key="8">
    <source>
        <dbReference type="ARBA" id="ARBA00023328"/>
    </source>
</evidence>
<comment type="similarity">
    <text evidence="2 9">Belongs to the ZWILCH family.</text>
</comment>
<dbReference type="GO" id="GO:0051301">
    <property type="term" value="P:cell division"/>
    <property type="evidence" value="ECO:0007669"/>
    <property type="project" value="UniProtKB-UniRule"/>
</dbReference>
<evidence type="ECO:0000256" key="6">
    <source>
        <dbReference type="ARBA" id="ARBA00022838"/>
    </source>
</evidence>
<dbReference type="GO" id="GO:0034501">
    <property type="term" value="P:protein localization to kinetochore"/>
    <property type="evidence" value="ECO:0007669"/>
    <property type="project" value="UniProtKB-UniRule"/>
</dbReference>
<dbReference type="InParanoid" id="A0A1W4WDN8"/>
<accession>A0A1W4WDN8</accession>
<proteinExistence type="inferred from homology"/>
<evidence type="ECO:0000256" key="4">
    <source>
        <dbReference type="ARBA" id="ARBA00022618"/>
    </source>
</evidence>